<name>A0A1G9CBA7_9FIRM</name>
<dbReference type="Proteomes" id="UP000198718">
    <property type="component" value="Unassembled WGS sequence"/>
</dbReference>
<evidence type="ECO:0000256" key="3">
    <source>
        <dbReference type="ARBA" id="ARBA00023125"/>
    </source>
</evidence>
<evidence type="ECO:0000313" key="7">
    <source>
        <dbReference type="EMBL" id="SDK48916.1"/>
    </source>
</evidence>
<feature type="domain" description="HTH merR-type" evidence="6">
    <location>
        <begin position="7"/>
        <end position="75"/>
    </location>
</feature>
<evidence type="ECO:0000313" key="8">
    <source>
        <dbReference type="Proteomes" id="UP000198718"/>
    </source>
</evidence>
<evidence type="ECO:0000259" key="6">
    <source>
        <dbReference type="PROSITE" id="PS50937"/>
    </source>
</evidence>
<dbReference type="InterPro" id="IPR047057">
    <property type="entry name" value="MerR_fam"/>
</dbReference>
<proteinExistence type="predicted"/>
<evidence type="ECO:0000256" key="2">
    <source>
        <dbReference type="ARBA" id="ARBA00023015"/>
    </source>
</evidence>
<dbReference type="AlphaFoldDB" id="A0A1G9CBA7"/>
<sequence length="200" mass="23737">MEVINEIYSIKEIADITGYKPHVIRFYEKEFELDIPRNESNRRYFTYNELEQLRYIKTLQEKGLTNKQIKQVLKSPEVIINSSEDPVEETAVTQMTLEDIHHSVEKNNLLGQEEFHYLLKEIVTGLHKFNYKEDIEELSMKIDDLKAQLINQEKDVLICENAKLKMKIKEKSYEVAELKEKLKREEHKKVSIFAKLFGTK</sequence>
<keyword evidence="2" id="KW-0805">Transcription regulation</keyword>
<feature type="coiled-coil region" evidence="5">
    <location>
        <begin position="128"/>
        <end position="188"/>
    </location>
</feature>
<dbReference type="EMBL" id="FNFP01000002">
    <property type="protein sequence ID" value="SDK48916.1"/>
    <property type="molecule type" value="Genomic_DNA"/>
</dbReference>
<accession>A0A1G9CBA7</accession>
<gene>
    <name evidence="7" type="ORF">SAMN05660472_01416</name>
</gene>
<dbReference type="InterPro" id="IPR009061">
    <property type="entry name" value="DNA-bd_dom_put_sf"/>
</dbReference>
<dbReference type="GO" id="GO:0003700">
    <property type="term" value="F:DNA-binding transcription factor activity"/>
    <property type="evidence" value="ECO:0007669"/>
    <property type="project" value="InterPro"/>
</dbReference>
<keyword evidence="1" id="KW-0678">Repressor</keyword>
<evidence type="ECO:0000256" key="5">
    <source>
        <dbReference type="SAM" id="Coils"/>
    </source>
</evidence>
<dbReference type="Gene3D" id="1.10.1660.10">
    <property type="match status" value="1"/>
</dbReference>
<dbReference type="InterPro" id="IPR000551">
    <property type="entry name" value="MerR-type_HTH_dom"/>
</dbReference>
<keyword evidence="5" id="KW-0175">Coiled coil</keyword>
<organism evidence="7 8">
    <name type="scientific">Natronincola ferrireducens</name>
    <dbReference type="NCBI Taxonomy" id="393762"/>
    <lineage>
        <taxon>Bacteria</taxon>
        <taxon>Bacillati</taxon>
        <taxon>Bacillota</taxon>
        <taxon>Clostridia</taxon>
        <taxon>Peptostreptococcales</taxon>
        <taxon>Natronincolaceae</taxon>
        <taxon>Natronincola</taxon>
    </lineage>
</organism>
<reference evidence="7 8" key="1">
    <citation type="submission" date="2016-10" db="EMBL/GenBank/DDBJ databases">
        <authorList>
            <person name="de Groot N.N."/>
        </authorList>
    </citation>
    <scope>NUCLEOTIDE SEQUENCE [LARGE SCALE GENOMIC DNA]</scope>
    <source>
        <strain evidence="7 8">DSM 18346</strain>
    </source>
</reference>
<keyword evidence="3" id="KW-0238">DNA-binding</keyword>
<protein>
    <submittedName>
        <fullName evidence="7">MerR HTH family regulatory protein</fullName>
    </submittedName>
</protein>
<dbReference type="CDD" id="cd04764">
    <property type="entry name" value="HTH_MlrA-like_sg1"/>
    <property type="match status" value="1"/>
</dbReference>
<dbReference type="PROSITE" id="PS50937">
    <property type="entry name" value="HTH_MERR_2"/>
    <property type="match status" value="1"/>
</dbReference>
<dbReference type="Pfam" id="PF13411">
    <property type="entry name" value="MerR_1"/>
    <property type="match status" value="1"/>
</dbReference>
<evidence type="ECO:0000256" key="1">
    <source>
        <dbReference type="ARBA" id="ARBA00022491"/>
    </source>
</evidence>
<dbReference type="GO" id="GO:0003677">
    <property type="term" value="F:DNA binding"/>
    <property type="evidence" value="ECO:0007669"/>
    <property type="project" value="UniProtKB-KW"/>
</dbReference>
<dbReference type="SMART" id="SM00422">
    <property type="entry name" value="HTH_MERR"/>
    <property type="match status" value="1"/>
</dbReference>
<dbReference type="SUPFAM" id="SSF46955">
    <property type="entry name" value="Putative DNA-binding domain"/>
    <property type="match status" value="1"/>
</dbReference>
<dbReference type="PANTHER" id="PTHR30204:SF69">
    <property type="entry name" value="MERR-FAMILY TRANSCRIPTIONAL REGULATOR"/>
    <property type="match status" value="1"/>
</dbReference>
<keyword evidence="4" id="KW-0804">Transcription</keyword>
<dbReference type="PANTHER" id="PTHR30204">
    <property type="entry name" value="REDOX-CYCLING DRUG-SENSING TRANSCRIPTIONAL ACTIVATOR SOXR"/>
    <property type="match status" value="1"/>
</dbReference>
<keyword evidence="8" id="KW-1185">Reference proteome</keyword>
<dbReference type="STRING" id="393762.SAMN05660472_01416"/>
<evidence type="ECO:0000256" key="4">
    <source>
        <dbReference type="ARBA" id="ARBA00023163"/>
    </source>
</evidence>